<evidence type="ECO:0000256" key="1">
    <source>
        <dbReference type="ARBA" id="ARBA00023242"/>
    </source>
</evidence>
<dbReference type="PANTHER" id="PTHR46910">
    <property type="entry name" value="TRANSCRIPTION FACTOR PDR1"/>
    <property type="match status" value="1"/>
</dbReference>
<gene>
    <name evidence="2" type="ORF">BU26DRAFT_498295</name>
</gene>
<reference evidence="2" key="1">
    <citation type="journal article" date="2020" name="Stud. Mycol.">
        <title>101 Dothideomycetes genomes: a test case for predicting lifestyles and emergence of pathogens.</title>
        <authorList>
            <person name="Haridas S."/>
            <person name="Albert R."/>
            <person name="Binder M."/>
            <person name="Bloem J."/>
            <person name="Labutti K."/>
            <person name="Salamov A."/>
            <person name="Andreopoulos B."/>
            <person name="Baker S."/>
            <person name="Barry K."/>
            <person name="Bills G."/>
            <person name="Bluhm B."/>
            <person name="Cannon C."/>
            <person name="Castanera R."/>
            <person name="Culley D."/>
            <person name="Daum C."/>
            <person name="Ezra D."/>
            <person name="Gonzalez J."/>
            <person name="Henrissat B."/>
            <person name="Kuo A."/>
            <person name="Liang C."/>
            <person name="Lipzen A."/>
            <person name="Lutzoni F."/>
            <person name="Magnuson J."/>
            <person name="Mondo S."/>
            <person name="Nolan M."/>
            <person name="Ohm R."/>
            <person name="Pangilinan J."/>
            <person name="Park H.-J."/>
            <person name="Ramirez L."/>
            <person name="Alfaro M."/>
            <person name="Sun H."/>
            <person name="Tritt A."/>
            <person name="Yoshinaga Y."/>
            <person name="Zwiers L.-H."/>
            <person name="Turgeon B."/>
            <person name="Goodwin S."/>
            <person name="Spatafora J."/>
            <person name="Crous P."/>
            <person name="Grigoriev I."/>
        </authorList>
    </citation>
    <scope>NUCLEOTIDE SEQUENCE</scope>
    <source>
        <strain evidence="2">CBS 122368</strain>
    </source>
</reference>
<keyword evidence="1" id="KW-0539">Nucleus</keyword>
<dbReference type="Proteomes" id="UP000800094">
    <property type="component" value="Unassembled WGS sequence"/>
</dbReference>
<evidence type="ECO:0000313" key="3">
    <source>
        <dbReference type="Proteomes" id="UP000800094"/>
    </source>
</evidence>
<sequence>MPACSRNHSDSLVYYNLLISLHKIRSTVVEVLYDRNLGPPKSFSMQDAVVARLRLICDLEKWLRTCPQAFSVLSGPELDSWSPASYDANRFRVLLSIQYYSTALLINSPVLTGLLAERHPGQGAFHPLMDEVTLAIKQHFAAARKLDRVIHYVAEYDLSFIDHNATWWFCNYNMFTVNLHLFGILLACYRDDSMPLQQVIDSSEVRNALELGLRTLEMVERSSLMSRKGRHCLRRFLQVFDTLGTPSPREFEFSASTTSGLDLHNLASIVPCTHTTLPASADTAIMGPISSVPLDGFYSQLITESADNFLFQSSQLSFLDTDISIANFTS</sequence>
<organism evidence="2 3">
    <name type="scientific">Trematosphaeria pertusa</name>
    <dbReference type="NCBI Taxonomy" id="390896"/>
    <lineage>
        <taxon>Eukaryota</taxon>
        <taxon>Fungi</taxon>
        <taxon>Dikarya</taxon>
        <taxon>Ascomycota</taxon>
        <taxon>Pezizomycotina</taxon>
        <taxon>Dothideomycetes</taxon>
        <taxon>Pleosporomycetidae</taxon>
        <taxon>Pleosporales</taxon>
        <taxon>Massarineae</taxon>
        <taxon>Trematosphaeriaceae</taxon>
        <taxon>Trematosphaeria</taxon>
    </lineage>
</organism>
<dbReference type="InterPro" id="IPR050987">
    <property type="entry name" value="AtrR-like"/>
</dbReference>
<protein>
    <recommendedName>
        <fullName evidence="4">Transcription factor domain-containing protein</fullName>
    </recommendedName>
</protein>
<evidence type="ECO:0000313" key="2">
    <source>
        <dbReference type="EMBL" id="KAF2240181.1"/>
    </source>
</evidence>
<keyword evidence="3" id="KW-1185">Reference proteome</keyword>
<name>A0A6A6HQ80_9PLEO</name>
<dbReference type="GO" id="GO:0003700">
    <property type="term" value="F:DNA-binding transcription factor activity"/>
    <property type="evidence" value="ECO:0007669"/>
    <property type="project" value="InterPro"/>
</dbReference>
<dbReference type="AlphaFoldDB" id="A0A6A6HQ80"/>
<dbReference type="EMBL" id="ML987229">
    <property type="protein sequence ID" value="KAF2240181.1"/>
    <property type="molecule type" value="Genomic_DNA"/>
</dbReference>
<dbReference type="PANTHER" id="PTHR46910:SF23">
    <property type="entry name" value="THIAMINE REPRESSIBLE GENES REGULATORY PROTEIN THI1"/>
    <property type="match status" value="1"/>
</dbReference>
<proteinExistence type="predicted"/>
<dbReference type="OrthoDB" id="3364175at2759"/>
<accession>A0A6A6HQ80</accession>
<dbReference type="RefSeq" id="XP_033675185.1">
    <property type="nucleotide sequence ID" value="XM_033826333.1"/>
</dbReference>
<dbReference type="GeneID" id="54579663"/>
<evidence type="ECO:0008006" key="4">
    <source>
        <dbReference type="Google" id="ProtNLM"/>
    </source>
</evidence>